<dbReference type="SUPFAM" id="SSF53474">
    <property type="entry name" value="alpha/beta-Hydrolases"/>
    <property type="match status" value="1"/>
</dbReference>
<keyword evidence="6" id="KW-1185">Reference proteome</keyword>
<sequence>MNTKELFRALQAGEISPETAYVKLAEFLDKRQRSREDSAAESDGPGGKGNELQTRLPAVDWGEIAPGIVQVTMQDRIHKNTFSTELITGLMEAFAAIRSRPDFKVVILTGYDRYFACGGSREGLLALYEGKAKMTDLHLYSLALECEIPVIAAMQGHGLGGGWCLGLFCDFVIMSRESTYACNHMKYGFTPGDGATLILPEKLGNPLAQEILFTGKNFRGSELAARGVGIPILPQREVLPYALELARELAEKPRETLILLKKHMAAPLKARLSEVVEREWELQEKTLVGKPEVLEKMLPAFEPLSGPPSFPEIRHLNARFSGRPVFWLHGEGGGLEGYQTIAQKSGRPFYGIQARGHMTEDAPIRGIEAMASYYLSIIRSRQPEGPYDLGGYSLGGVLAYEVARQLQEAGQEVHSIVMLDTLDRSAWEKVRLSNRTRALQAVNMTLLNRTRRDWPSVREKLIHQEEAGFPGDEEEFLRQLIRLGRERGLSLAKTEEELLRLFQQNLRVQEAFQLDQYPLLPLPDPSGVSCFYFRNQSGLFFGELQPYLTTASDQIAIDHECYWSGWEQLFPRFKLLDASSSSHMTMLFEPAAQADIGKVCEALYAGTDAVRTDR</sequence>
<evidence type="ECO:0000259" key="4">
    <source>
        <dbReference type="Pfam" id="PF00975"/>
    </source>
</evidence>
<dbReference type="Pfam" id="PF00975">
    <property type="entry name" value="Thioesterase"/>
    <property type="match status" value="1"/>
</dbReference>
<dbReference type="CDD" id="cd06558">
    <property type="entry name" value="crotonase-like"/>
    <property type="match status" value="1"/>
</dbReference>
<dbReference type="PANTHER" id="PTHR11941">
    <property type="entry name" value="ENOYL-COA HYDRATASE-RELATED"/>
    <property type="match status" value="1"/>
</dbReference>
<feature type="region of interest" description="Disordered" evidence="3">
    <location>
        <begin position="33"/>
        <end position="52"/>
    </location>
</feature>
<dbReference type="SUPFAM" id="SSF52096">
    <property type="entry name" value="ClpP/crotonase"/>
    <property type="match status" value="1"/>
</dbReference>
<dbReference type="Gene3D" id="3.90.226.10">
    <property type="entry name" value="2-enoyl-CoA Hydratase, Chain A, domain 1"/>
    <property type="match status" value="1"/>
</dbReference>
<dbReference type="OrthoDB" id="9775794at2"/>
<gene>
    <name evidence="5" type="ORF">H1164_11455</name>
</gene>
<dbReference type="PANTHER" id="PTHR11941:SF133">
    <property type="entry name" value="1,2-EPOXYPHENYLACETYL-COA ISOMERASE"/>
    <property type="match status" value="1"/>
</dbReference>
<dbReference type="EMBL" id="JACEIP010000017">
    <property type="protein sequence ID" value="MBA4543511.1"/>
    <property type="molecule type" value="Genomic_DNA"/>
</dbReference>
<feature type="domain" description="Thioesterase" evidence="4">
    <location>
        <begin position="323"/>
        <end position="587"/>
    </location>
</feature>
<dbReference type="InterPro" id="IPR029045">
    <property type="entry name" value="ClpP/crotonase-like_dom_sf"/>
</dbReference>
<dbReference type="NCBIfam" id="NF005496">
    <property type="entry name" value="PRK07110.1"/>
    <property type="match status" value="1"/>
</dbReference>
<protein>
    <submittedName>
        <fullName evidence="5">Alpha/beta fold hydrolase</fullName>
    </submittedName>
</protein>
<evidence type="ECO:0000256" key="1">
    <source>
        <dbReference type="ARBA" id="ARBA00005254"/>
    </source>
</evidence>
<dbReference type="InterPro" id="IPR029058">
    <property type="entry name" value="AB_hydrolase_fold"/>
</dbReference>
<evidence type="ECO:0000313" key="5">
    <source>
        <dbReference type="EMBL" id="MBA4543511.1"/>
    </source>
</evidence>
<organism evidence="5 6">
    <name type="scientific">Thermoactinomyces daqus</name>
    <dbReference type="NCBI Taxonomy" id="1329516"/>
    <lineage>
        <taxon>Bacteria</taxon>
        <taxon>Bacillati</taxon>
        <taxon>Bacillota</taxon>
        <taxon>Bacilli</taxon>
        <taxon>Bacillales</taxon>
        <taxon>Thermoactinomycetaceae</taxon>
        <taxon>Thermoactinomyces</taxon>
    </lineage>
</organism>
<dbReference type="Pfam" id="PF00378">
    <property type="entry name" value="ECH_1"/>
    <property type="match status" value="1"/>
</dbReference>
<comment type="caution">
    <text evidence="5">The sequence shown here is derived from an EMBL/GenBank/DDBJ whole genome shotgun (WGS) entry which is preliminary data.</text>
</comment>
<dbReference type="GO" id="GO:0016787">
    <property type="term" value="F:hydrolase activity"/>
    <property type="evidence" value="ECO:0007669"/>
    <property type="project" value="UniProtKB-KW"/>
</dbReference>
<dbReference type="GO" id="GO:0006635">
    <property type="term" value="P:fatty acid beta-oxidation"/>
    <property type="evidence" value="ECO:0007669"/>
    <property type="project" value="TreeGrafter"/>
</dbReference>
<evidence type="ECO:0000256" key="3">
    <source>
        <dbReference type="SAM" id="MobiDB-lite"/>
    </source>
</evidence>
<proteinExistence type="inferred from homology"/>
<dbReference type="InterPro" id="IPR018376">
    <property type="entry name" value="Enoyl-CoA_hyd/isom_CS"/>
</dbReference>
<dbReference type="InterPro" id="IPR001753">
    <property type="entry name" value="Enoyl-CoA_hydra/iso"/>
</dbReference>
<evidence type="ECO:0000256" key="2">
    <source>
        <dbReference type="RuleBase" id="RU003707"/>
    </source>
</evidence>
<dbReference type="PROSITE" id="PS00166">
    <property type="entry name" value="ENOYL_COA_HYDRATASE"/>
    <property type="match status" value="1"/>
</dbReference>
<dbReference type="Gene3D" id="3.40.50.1820">
    <property type="entry name" value="alpha/beta hydrolase"/>
    <property type="match status" value="1"/>
</dbReference>
<evidence type="ECO:0000313" key="6">
    <source>
        <dbReference type="Proteomes" id="UP000530514"/>
    </source>
</evidence>
<dbReference type="AlphaFoldDB" id="A0A7W2AI76"/>
<dbReference type="InterPro" id="IPR001031">
    <property type="entry name" value="Thioesterase"/>
</dbReference>
<reference evidence="5 6" key="1">
    <citation type="submission" date="2020-07" db="EMBL/GenBank/DDBJ databases">
        <authorList>
            <person name="Feng H."/>
        </authorList>
    </citation>
    <scope>NUCLEOTIDE SEQUENCE [LARGE SCALE GENOMIC DNA]</scope>
    <source>
        <strain evidence="6">s-11</strain>
    </source>
</reference>
<keyword evidence="5" id="KW-0378">Hydrolase</keyword>
<dbReference type="Proteomes" id="UP000530514">
    <property type="component" value="Unassembled WGS sequence"/>
</dbReference>
<name>A0A7W2AI76_9BACL</name>
<accession>A0A7W2AI76</accession>
<dbReference type="Gene3D" id="6.20.390.20">
    <property type="match status" value="1"/>
</dbReference>
<comment type="similarity">
    <text evidence="1 2">Belongs to the enoyl-CoA hydratase/isomerase family.</text>
</comment>